<proteinExistence type="predicted"/>
<keyword evidence="1" id="KW-0812">Transmembrane</keyword>
<evidence type="ECO:0000313" key="3">
    <source>
        <dbReference type="Proteomes" id="UP001429580"/>
    </source>
</evidence>
<gene>
    <name evidence="2" type="ORF">FHS82_001542</name>
</gene>
<sequence length="695" mass="73994">MIADAFPTLGFSPLLPPAVLAGLAVAALAVCIAAAIRRGLWSGLLRGVAMALLIGALANPALVSEEREPLNDIVVAVTDRSASQKLGPREAQTTAVSEAVARQIGALPGIELRRIEVAEGEGGDGTRLFGALSRALADVPAERVAGAILITDGVVHDIPASVNALGFTAPLHALVTGERQERDRRVALVDAPRFGIVGRSQTIRVLIDERGGPGTARLTVRRDGTLLGSVQAPAGRPAPLSIPIEHPGPNVLELEVEPLDGELTAANNRAVLTIEGVRDKLRVLLVSGEPHPGERTWRNLLKSDANVDLVHFTILRPPEKQDGTPINELSLIAFPTRALFQERIQDFDLIIFDRYANLTVLPPIYYDNIADYVRQGGALLLAAGPEFSGASSVARTSLGAILPATPDGRIHETDFRPHVTATGGRHPVTRDLPGGASAGTQASWGTWLRQIGAHVHGGETLMDGADNLPLLILSRHKRGRIALLLSDHAWLWARGFQGGGPHVDLLRRLSHWLMREPALEEEALRATAHDGFIAIERQTMADAPAPVTLTAPDGQTQTVTLTPVKPGLFSATVENRQLGLYRLTDGTLSAFVNAGPDNPRELTDVFSDTQRLTPLAQATGGSVRRVDGAPAVPRIELVHAGSTFAGDNWIGLRPSGSAIVRGVREFPLGIGLAGLALLIWAVLAAWIMESRRRKA</sequence>
<protein>
    <recommendedName>
        <fullName evidence="4">Glutamine amidotransferase domain-containing protein</fullName>
    </recommendedName>
</protein>
<name>A0ABX0UXP8_9HYPH</name>
<evidence type="ECO:0008006" key="4">
    <source>
        <dbReference type="Google" id="ProtNLM"/>
    </source>
</evidence>
<accession>A0ABX0UXP8</accession>
<organism evidence="2 3">
    <name type="scientific">Pseudochelatococcus lubricantis</name>
    <dbReference type="NCBI Taxonomy" id="1538102"/>
    <lineage>
        <taxon>Bacteria</taxon>
        <taxon>Pseudomonadati</taxon>
        <taxon>Pseudomonadota</taxon>
        <taxon>Alphaproteobacteria</taxon>
        <taxon>Hyphomicrobiales</taxon>
        <taxon>Chelatococcaceae</taxon>
        <taxon>Pseudochelatococcus</taxon>
    </lineage>
</organism>
<keyword evidence="3" id="KW-1185">Reference proteome</keyword>
<evidence type="ECO:0000256" key="1">
    <source>
        <dbReference type="SAM" id="Phobius"/>
    </source>
</evidence>
<dbReference type="InterPro" id="IPR029062">
    <property type="entry name" value="Class_I_gatase-like"/>
</dbReference>
<comment type="caution">
    <text evidence="2">The sequence shown here is derived from an EMBL/GenBank/DDBJ whole genome shotgun (WGS) entry which is preliminary data.</text>
</comment>
<dbReference type="SUPFAM" id="SSF52317">
    <property type="entry name" value="Class I glutamine amidotransferase-like"/>
    <property type="match status" value="1"/>
</dbReference>
<dbReference type="Gene3D" id="3.40.50.880">
    <property type="match status" value="1"/>
</dbReference>
<evidence type="ECO:0000313" key="2">
    <source>
        <dbReference type="EMBL" id="NIJ57706.1"/>
    </source>
</evidence>
<dbReference type="PANTHER" id="PTHR37947:SF1">
    <property type="entry name" value="BLL2462 PROTEIN"/>
    <property type="match status" value="1"/>
</dbReference>
<keyword evidence="1" id="KW-1133">Transmembrane helix</keyword>
<dbReference type="Proteomes" id="UP001429580">
    <property type="component" value="Unassembled WGS sequence"/>
</dbReference>
<feature type="transmembrane region" description="Helical" evidence="1">
    <location>
        <begin position="43"/>
        <end position="63"/>
    </location>
</feature>
<dbReference type="EMBL" id="JAASQI010000003">
    <property type="protein sequence ID" value="NIJ57706.1"/>
    <property type="molecule type" value="Genomic_DNA"/>
</dbReference>
<dbReference type="PANTHER" id="PTHR37947">
    <property type="entry name" value="BLL2462 PROTEIN"/>
    <property type="match status" value="1"/>
</dbReference>
<dbReference type="RefSeq" id="WP_166950588.1">
    <property type="nucleotide sequence ID" value="NZ_JAASQI010000003.1"/>
</dbReference>
<keyword evidence="1" id="KW-0472">Membrane</keyword>
<feature type="transmembrane region" description="Helical" evidence="1">
    <location>
        <begin position="14"/>
        <end position="36"/>
    </location>
</feature>
<feature type="transmembrane region" description="Helical" evidence="1">
    <location>
        <begin position="666"/>
        <end position="688"/>
    </location>
</feature>
<reference evidence="2 3" key="1">
    <citation type="submission" date="2020-03" db="EMBL/GenBank/DDBJ databases">
        <title>Genomic Encyclopedia of Type Strains, Phase IV (KMG-IV): sequencing the most valuable type-strain genomes for metagenomic binning, comparative biology and taxonomic classification.</title>
        <authorList>
            <person name="Goeker M."/>
        </authorList>
    </citation>
    <scope>NUCLEOTIDE SEQUENCE [LARGE SCALE GENOMIC DNA]</scope>
    <source>
        <strain evidence="2 3">DSM 103870</strain>
    </source>
</reference>